<evidence type="ECO:0000259" key="4">
    <source>
        <dbReference type="SMART" id="SM00853"/>
    </source>
</evidence>
<dbReference type="GO" id="GO:0032300">
    <property type="term" value="C:mismatch repair complex"/>
    <property type="evidence" value="ECO:0007669"/>
    <property type="project" value="InterPro"/>
</dbReference>
<dbReference type="SUPFAM" id="SSF118116">
    <property type="entry name" value="DNA mismatch repair protein MutL"/>
    <property type="match status" value="1"/>
</dbReference>
<dbReference type="InterPro" id="IPR020568">
    <property type="entry name" value="Ribosomal_Su5_D2-typ_SF"/>
</dbReference>
<feature type="domain" description="MutL C-terminal dimerisation" evidence="4">
    <location>
        <begin position="589"/>
        <end position="830"/>
    </location>
</feature>
<feature type="region of interest" description="Disordered" evidence="3">
    <location>
        <begin position="403"/>
        <end position="432"/>
    </location>
</feature>
<sequence>MSDRHIKPLPSSLANHLRSQTIVPTLPQALSELIQNSLDAKSRHLSIYLSLSRWLLRVEDDGTGISRQGIERLRDGHRYMTSKSEPETRELGEGKYGYRGEALSSLAAVSRLEVVSRAVGSKDTWSFSIKGSQPIQFGPSGRSLLRSGTIVTIKDLFFNLPIRRTSTPSSASMLLACKKVVEMASLLFPHISFSLYDLEKEQIKEGGRMWSVSKTSTMISRFGQIHGVAMIRSVTPLQVSKQDIKIEGFISQNGAHSRAQQYIFVNNYALSWSDLHRAVEDRFEQSGFARSLQPELELGMFSPRSSNKMNIRKMERKAVYVLSITLPPNMIDVNMEPSKTVVQFEDESSIIALLLELVNSFLEKHGLCLQASRPSLLTDPVQSPPIYSKPSGIVPFKRSRGAEYESSVQKPNFSSRERSKSPSVRKRARSEVTDKRTVKEDSFVYKTGTWICEAPSINPAIECLNMLATSSKLVEIASPEQVANGPKISGAQGSRKECDHHEVVNCNSKQLPSWLSQVLKGWSNPTFASRNEAFVPQVELPILSRDQPLPSYPQQRRSLSNSNIFKSARLNKHDLPAHLSRESLCEASIISQVDEKFLACVLRSGSSTNPLSATREQKEMLVLIDQHAADERIRVERFLKELGEGFLAGSAGLDVDSSDSKGVALHRPLEPSFILLTRNEYLLLLTNPKFVQALSRWGIHLGLSHSPTKEVEGEGDEAFFQVNVLAVPKIVAGRLLGRKSLAEGPVELTELVKEFLAKSKVDGVDGWPDLDNFDPEFAIAAPTSENNDGDEDIGIAGQRWMKAMRFCPRVLLDLINSKACRGAIMFNDPLTTAQTTRLLHQLSTTLFPFQCAHGRPSMIPVVDLDIISEQTSSRSVQPPCRLDWERFGFDT</sequence>
<feature type="domain" description="DNA mismatch repair protein S5" evidence="5">
    <location>
        <begin position="222"/>
        <end position="363"/>
    </location>
</feature>
<dbReference type="InterPro" id="IPR013507">
    <property type="entry name" value="DNA_mismatch_S5_2-like"/>
</dbReference>
<dbReference type="GO" id="GO:0016887">
    <property type="term" value="F:ATP hydrolysis activity"/>
    <property type="evidence" value="ECO:0007669"/>
    <property type="project" value="InterPro"/>
</dbReference>
<comment type="similarity">
    <text evidence="1">Belongs to the DNA mismatch repair MutL/HexB family.</text>
</comment>
<dbReference type="Pfam" id="PF01119">
    <property type="entry name" value="DNA_mis_repair"/>
    <property type="match status" value="1"/>
</dbReference>
<dbReference type="GO" id="GO:0140664">
    <property type="term" value="F:ATP-dependent DNA damage sensor activity"/>
    <property type="evidence" value="ECO:0007669"/>
    <property type="project" value="InterPro"/>
</dbReference>
<protein>
    <submittedName>
        <fullName evidence="6">DNA mismatch repair protein-MLH3 family</fullName>
    </submittedName>
</protein>
<dbReference type="AlphaFoldDB" id="A0A0F7SF24"/>
<evidence type="ECO:0000256" key="2">
    <source>
        <dbReference type="ARBA" id="ARBA00022763"/>
    </source>
</evidence>
<evidence type="ECO:0000256" key="1">
    <source>
        <dbReference type="ARBA" id="ARBA00006082"/>
    </source>
</evidence>
<dbReference type="Pfam" id="PF13589">
    <property type="entry name" value="HATPase_c_3"/>
    <property type="match status" value="1"/>
</dbReference>
<dbReference type="EMBL" id="LN483167">
    <property type="protein sequence ID" value="CDZ97281.1"/>
    <property type="molecule type" value="Genomic_DNA"/>
</dbReference>
<dbReference type="GO" id="GO:0061982">
    <property type="term" value="P:meiosis I cell cycle process"/>
    <property type="evidence" value="ECO:0007669"/>
    <property type="project" value="UniProtKB-ARBA"/>
</dbReference>
<dbReference type="InterPro" id="IPR042120">
    <property type="entry name" value="MutL_C_dimsub"/>
</dbReference>
<accession>A0A0F7SF24</accession>
<organism evidence="6">
    <name type="scientific">Phaffia rhodozyma</name>
    <name type="common">Yeast</name>
    <name type="synonym">Xanthophyllomyces dendrorhous</name>
    <dbReference type="NCBI Taxonomy" id="264483"/>
    <lineage>
        <taxon>Eukaryota</taxon>
        <taxon>Fungi</taxon>
        <taxon>Dikarya</taxon>
        <taxon>Basidiomycota</taxon>
        <taxon>Agaricomycotina</taxon>
        <taxon>Tremellomycetes</taxon>
        <taxon>Cystofilobasidiales</taxon>
        <taxon>Mrakiaceae</taxon>
        <taxon>Phaffia</taxon>
    </lineage>
</organism>
<dbReference type="PANTHER" id="PTHR10073">
    <property type="entry name" value="DNA MISMATCH REPAIR PROTEIN MLH, PMS, MUTL"/>
    <property type="match status" value="1"/>
</dbReference>
<dbReference type="GO" id="GO:0030983">
    <property type="term" value="F:mismatched DNA binding"/>
    <property type="evidence" value="ECO:0007669"/>
    <property type="project" value="InterPro"/>
</dbReference>
<evidence type="ECO:0000256" key="3">
    <source>
        <dbReference type="SAM" id="MobiDB-lite"/>
    </source>
</evidence>
<dbReference type="InterPro" id="IPR038973">
    <property type="entry name" value="MutL/Mlh/Pms-like"/>
</dbReference>
<dbReference type="CDD" id="cd00782">
    <property type="entry name" value="MutL_Trans"/>
    <property type="match status" value="1"/>
</dbReference>
<dbReference type="SMART" id="SM00853">
    <property type="entry name" value="MutL_C"/>
    <property type="match status" value="1"/>
</dbReference>
<reference evidence="6" key="1">
    <citation type="submission" date="2014-08" db="EMBL/GenBank/DDBJ databases">
        <authorList>
            <person name="Sharma Rahul"/>
            <person name="Thines Marco"/>
        </authorList>
    </citation>
    <scope>NUCLEOTIDE SEQUENCE</scope>
</reference>
<dbReference type="InterPro" id="IPR014790">
    <property type="entry name" value="MutL_C"/>
</dbReference>
<dbReference type="InterPro" id="IPR036890">
    <property type="entry name" value="HATPase_C_sf"/>
</dbReference>
<dbReference type="GO" id="GO:0005524">
    <property type="term" value="F:ATP binding"/>
    <property type="evidence" value="ECO:0007669"/>
    <property type="project" value="InterPro"/>
</dbReference>
<dbReference type="GO" id="GO:0006298">
    <property type="term" value="P:mismatch repair"/>
    <property type="evidence" value="ECO:0007669"/>
    <property type="project" value="InterPro"/>
</dbReference>
<dbReference type="PANTHER" id="PTHR10073:SF47">
    <property type="entry name" value="DNA MISMATCH REPAIR PROTEIN MLH3"/>
    <property type="match status" value="1"/>
</dbReference>
<evidence type="ECO:0000313" key="6">
    <source>
        <dbReference type="EMBL" id="CDZ97281.1"/>
    </source>
</evidence>
<name>A0A0F7SF24_PHARH</name>
<dbReference type="Gene3D" id="3.30.1540.20">
    <property type="entry name" value="MutL, C-terminal domain, dimerisation subdomain"/>
    <property type="match status" value="1"/>
</dbReference>
<dbReference type="SUPFAM" id="SSF55874">
    <property type="entry name" value="ATPase domain of HSP90 chaperone/DNA topoisomerase II/histidine kinase"/>
    <property type="match status" value="1"/>
</dbReference>
<dbReference type="InterPro" id="IPR037198">
    <property type="entry name" value="MutL_C_sf"/>
</dbReference>
<dbReference type="Gene3D" id="3.30.565.10">
    <property type="entry name" value="Histidine kinase-like ATPase, C-terminal domain"/>
    <property type="match status" value="1"/>
</dbReference>
<dbReference type="SMART" id="SM01340">
    <property type="entry name" value="DNA_mis_repair"/>
    <property type="match status" value="1"/>
</dbReference>
<evidence type="ECO:0000259" key="5">
    <source>
        <dbReference type="SMART" id="SM01340"/>
    </source>
</evidence>
<dbReference type="InterPro" id="IPR014721">
    <property type="entry name" value="Ribsml_uS5_D2-typ_fold_subgr"/>
</dbReference>
<dbReference type="Gene3D" id="3.30.230.10">
    <property type="match status" value="1"/>
</dbReference>
<proteinExistence type="inferred from homology"/>
<keyword evidence="2" id="KW-0227">DNA damage</keyword>
<dbReference type="SUPFAM" id="SSF54211">
    <property type="entry name" value="Ribosomal protein S5 domain 2-like"/>
    <property type="match status" value="1"/>
</dbReference>